<proteinExistence type="predicted"/>
<evidence type="ECO:0000313" key="2">
    <source>
        <dbReference type="Proteomes" id="UP000003684"/>
    </source>
</evidence>
<evidence type="ECO:0000313" key="1">
    <source>
        <dbReference type="EMBL" id="EFB62424.1"/>
    </source>
</evidence>
<organism evidence="1 2">
    <name type="scientific">Lactobacillus gasseri 224-1</name>
    <dbReference type="NCBI Taxonomy" id="679196"/>
    <lineage>
        <taxon>Bacteria</taxon>
        <taxon>Bacillati</taxon>
        <taxon>Bacillota</taxon>
        <taxon>Bacilli</taxon>
        <taxon>Lactobacillales</taxon>
        <taxon>Lactobacillaceae</taxon>
        <taxon>Lactobacillus</taxon>
    </lineage>
</organism>
<protein>
    <submittedName>
        <fullName evidence="1">Uncharacterized protein</fullName>
    </submittedName>
</protein>
<reference evidence="1 2" key="1">
    <citation type="submission" date="2009-12" db="EMBL/GenBank/DDBJ databases">
        <title>Genome Sequence of Lactobacillus gasseri 224-1.</title>
        <authorList>
            <person name="Durkin A.S."/>
            <person name="Madupu R."/>
            <person name="Torralba M."/>
            <person name="Methe B."/>
            <person name="Sutton G."/>
            <person name="Strausberg R.L."/>
            <person name="Nelson K.E."/>
        </authorList>
    </citation>
    <scope>NUCLEOTIDE SEQUENCE [LARGE SCALE GENOMIC DNA]</scope>
    <source>
        <strain evidence="1 2">224-1</strain>
    </source>
</reference>
<dbReference type="Proteomes" id="UP000003684">
    <property type="component" value="Unassembled WGS sequence"/>
</dbReference>
<name>D1YJF5_LACGS</name>
<gene>
    <name evidence="1" type="ORF">HMPREF9209_1062</name>
</gene>
<accession>D1YJF5</accession>
<comment type="caution">
    <text evidence="1">The sequence shown here is derived from an EMBL/GenBank/DDBJ whole genome shotgun (WGS) entry which is preliminary data.</text>
</comment>
<sequence>MEKALIIIPSLPDIFKYNYLCLKNDQDIIDNFDEANGDEWFERGIWNWKNKAWAIGIHLGTNEDWSTNRIGVGEDAIASYYEVDNRLKDKLYFEIIYKDTDEYRGANAKYITYLDSKIADSNSIREDNSLFFPMNAMHEFMLKYKKGTNQND</sequence>
<dbReference type="AlphaFoldDB" id="D1YJF5"/>
<dbReference type="EMBL" id="ADFT01000018">
    <property type="protein sequence ID" value="EFB62424.1"/>
    <property type="molecule type" value="Genomic_DNA"/>
</dbReference>